<dbReference type="GO" id="GO:0045430">
    <property type="term" value="F:chalcone isomerase activity"/>
    <property type="evidence" value="ECO:0007669"/>
    <property type="project" value="UniProtKB-EC"/>
</dbReference>
<name>A0AAP0P3G0_9MAGN</name>
<reference evidence="9 10" key="1">
    <citation type="submission" date="2024-01" db="EMBL/GenBank/DDBJ databases">
        <title>Genome assemblies of Stephania.</title>
        <authorList>
            <person name="Yang L."/>
        </authorList>
    </citation>
    <scope>NUCLEOTIDE SEQUENCE [LARGE SCALE GENOMIC DNA]</scope>
    <source>
        <strain evidence="9">YNDBR</strain>
        <tissue evidence="9">Leaf</tissue>
    </source>
</reference>
<dbReference type="GO" id="GO:0009813">
    <property type="term" value="P:flavonoid biosynthetic process"/>
    <property type="evidence" value="ECO:0007669"/>
    <property type="project" value="UniProtKB-KW"/>
</dbReference>
<evidence type="ECO:0000256" key="5">
    <source>
        <dbReference type="ARBA" id="ARBA00025429"/>
    </source>
</evidence>
<evidence type="ECO:0000256" key="7">
    <source>
        <dbReference type="RuleBase" id="RU361158"/>
    </source>
</evidence>
<organism evidence="9 10">
    <name type="scientific">Stephania yunnanensis</name>
    <dbReference type="NCBI Taxonomy" id="152371"/>
    <lineage>
        <taxon>Eukaryota</taxon>
        <taxon>Viridiplantae</taxon>
        <taxon>Streptophyta</taxon>
        <taxon>Embryophyta</taxon>
        <taxon>Tracheophyta</taxon>
        <taxon>Spermatophyta</taxon>
        <taxon>Magnoliopsida</taxon>
        <taxon>Ranunculales</taxon>
        <taxon>Menispermaceae</taxon>
        <taxon>Menispermoideae</taxon>
        <taxon>Cissampelideae</taxon>
        <taxon>Stephania</taxon>
    </lineage>
</organism>
<evidence type="ECO:0000313" key="9">
    <source>
        <dbReference type="EMBL" id="KAK9127180.1"/>
    </source>
</evidence>
<evidence type="ECO:0000256" key="4">
    <source>
        <dbReference type="ARBA" id="ARBA00023241"/>
    </source>
</evidence>
<keyword evidence="10" id="KW-1185">Reference proteome</keyword>
<comment type="caution">
    <text evidence="9">The sequence shown here is derived from an EMBL/GenBank/DDBJ whole genome shotgun (WGS) entry which is preliminary data.</text>
</comment>
<dbReference type="Gene3D" id="1.10.890.20">
    <property type="match status" value="1"/>
</dbReference>
<dbReference type="AlphaFoldDB" id="A0AAP0P3G0"/>
<evidence type="ECO:0000256" key="6">
    <source>
        <dbReference type="ARBA" id="ARBA00034056"/>
    </source>
</evidence>
<keyword evidence="3" id="KW-0413">Isomerase</keyword>
<comment type="pathway">
    <text evidence="1">Secondary metabolite biosynthesis; flavonoid biosynthesis.</text>
</comment>
<dbReference type="InterPro" id="IPR036298">
    <property type="entry name" value="Chalcone_isomerase_sf"/>
</dbReference>
<dbReference type="InterPro" id="IPR044164">
    <property type="entry name" value="CFI"/>
</dbReference>
<evidence type="ECO:0000256" key="1">
    <source>
        <dbReference type="ARBA" id="ARBA00004966"/>
    </source>
</evidence>
<protein>
    <recommendedName>
        <fullName evidence="7">Chalcone-flavonone isomerase family protein</fullName>
    </recommendedName>
</protein>
<comment type="function">
    <text evidence="5">Catalyzes the intramolecular cyclization of bicyclic chalcones into tricyclic (S)-flavanones. Responsible for the isomerization of 4,2',4',6'-tetrahydroxychalcone (also termed chalcone) into naringenin.</text>
</comment>
<sequence>MGSSREKVTALVVDNVVFGPTVKAPGSTNTLFLGGAGVRGLQIQDKYIKFTAIGVYLEEHAVKSLAVKYNGRTPEDLTDSVTFFTDIVTGEFEKFTRITMILPLSGAQYSEKVAENCMAYLKSKDKYSESEAKALEQFLQVFKEHSFSPGASVLFTHSPSGALTIAFSEDGSVPEVGNAVIENKAVAEAVLESIIGENGVSPEAKRSLAVRLCELMRGVKSKNKKHLCA</sequence>
<dbReference type="PANTHER" id="PTHR28039:SF8">
    <property type="entry name" value="CHALCONE--FLAVANONE ISOMERASE 1-RELATED"/>
    <property type="match status" value="1"/>
</dbReference>
<dbReference type="Pfam" id="PF02431">
    <property type="entry name" value="Chalcone"/>
    <property type="match status" value="1"/>
</dbReference>
<comment type="similarity">
    <text evidence="2 7">Belongs to the chalcone isomerase family.</text>
</comment>
<dbReference type="InterPro" id="IPR016087">
    <property type="entry name" value="Chalcone_isomerase"/>
</dbReference>
<comment type="catalytic activity">
    <reaction evidence="6">
        <text>a chalcone = a flavanone.</text>
        <dbReference type="EC" id="5.5.1.6"/>
    </reaction>
</comment>
<proteinExistence type="inferred from homology"/>
<dbReference type="Gene3D" id="3.50.70.10">
    <property type="match status" value="1"/>
</dbReference>
<keyword evidence="4" id="KW-0284">Flavonoid biosynthesis</keyword>
<feature type="domain" description="Chalcone isomerase" evidence="8">
    <location>
        <begin position="13"/>
        <end position="215"/>
    </location>
</feature>
<dbReference type="InterPro" id="IPR016088">
    <property type="entry name" value="Chalcone_isomerase_3-sand"/>
</dbReference>
<dbReference type="EMBL" id="JBBNAF010000007">
    <property type="protein sequence ID" value="KAK9127180.1"/>
    <property type="molecule type" value="Genomic_DNA"/>
</dbReference>
<gene>
    <name evidence="9" type="ORF">Syun_015977</name>
</gene>
<evidence type="ECO:0000256" key="3">
    <source>
        <dbReference type="ARBA" id="ARBA00023235"/>
    </source>
</evidence>
<dbReference type="PANTHER" id="PTHR28039">
    <property type="entry name" value="CHALCONE--FLAVONONE ISOMERASE 1-RELATED"/>
    <property type="match status" value="1"/>
</dbReference>
<dbReference type="SUPFAM" id="SSF54626">
    <property type="entry name" value="Chalcone isomerase"/>
    <property type="match status" value="1"/>
</dbReference>
<dbReference type="Proteomes" id="UP001420932">
    <property type="component" value="Unassembled WGS sequence"/>
</dbReference>
<evidence type="ECO:0000259" key="8">
    <source>
        <dbReference type="Pfam" id="PF02431"/>
    </source>
</evidence>
<dbReference type="InterPro" id="IPR016089">
    <property type="entry name" value="Chalcone_isomerase_bundle_sf"/>
</dbReference>
<evidence type="ECO:0000313" key="10">
    <source>
        <dbReference type="Proteomes" id="UP001420932"/>
    </source>
</evidence>
<evidence type="ECO:0000256" key="2">
    <source>
        <dbReference type="ARBA" id="ARBA00007166"/>
    </source>
</evidence>
<accession>A0AAP0P3G0</accession>